<evidence type="ECO:0000313" key="3">
    <source>
        <dbReference type="Proteomes" id="UP001529369"/>
    </source>
</evidence>
<dbReference type="RefSeq" id="WP_290314762.1">
    <property type="nucleotide sequence ID" value="NZ_JAUFPN010000011.1"/>
</dbReference>
<feature type="compositionally biased region" description="Low complexity" evidence="1">
    <location>
        <begin position="111"/>
        <end position="123"/>
    </location>
</feature>
<accession>A0ABT7ZZY0</accession>
<dbReference type="Pfam" id="PF10387">
    <property type="entry name" value="DUF2442"/>
    <property type="match status" value="1"/>
</dbReference>
<keyword evidence="3" id="KW-1185">Reference proteome</keyword>
<dbReference type="InterPro" id="IPR018841">
    <property type="entry name" value="DUF2442"/>
</dbReference>
<gene>
    <name evidence="2" type="ORF">QWZ14_01380</name>
</gene>
<sequence>MAEITDDQINTALARGEAVRLAEPRAASVRYDRQLDRVIVDLTNGCTFAFPPRLAQGLEMATADELAQVQMLGTGSGLHWKALDVDLSVPGLLAGLLGTASQMARRAGRITSSAKAAAARANGTKGGRPRRSA</sequence>
<dbReference type="Gene3D" id="3.30.2020.40">
    <property type="entry name" value="Uncharacterised protein PF10387, DUF2442"/>
    <property type="match status" value="1"/>
</dbReference>
<dbReference type="EMBL" id="JAUFPN010000011">
    <property type="protein sequence ID" value="MDN3563030.1"/>
    <property type="molecule type" value="Genomic_DNA"/>
</dbReference>
<reference evidence="3" key="1">
    <citation type="journal article" date="2019" name="Int. J. Syst. Evol. Microbiol.">
        <title>The Global Catalogue of Microorganisms (GCM) 10K type strain sequencing project: providing services to taxonomists for standard genome sequencing and annotation.</title>
        <authorList>
            <consortium name="The Broad Institute Genomics Platform"/>
            <consortium name="The Broad Institute Genome Sequencing Center for Infectious Disease"/>
            <person name="Wu L."/>
            <person name="Ma J."/>
        </authorList>
    </citation>
    <scope>NUCLEOTIDE SEQUENCE [LARGE SCALE GENOMIC DNA]</scope>
    <source>
        <strain evidence="3">CECT 7131</strain>
    </source>
</reference>
<feature type="region of interest" description="Disordered" evidence="1">
    <location>
        <begin position="111"/>
        <end position="133"/>
    </location>
</feature>
<name>A0ABT7ZZY0_9PROT</name>
<evidence type="ECO:0000256" key="1">
    <source>
        <dbReference type="SAM" id="MobiDB-lite"/>
    </source>
</evidence>
<protein>
    <submittedName>
        <fullName evidence="2">DUF2442 domain-containing protein</fullName>
    </submittedName>
</protein>
<evidence type="ECO:0000313" key="2">
    <source>
        <dbReference type="EMBL" id="MDN3563030.1"/>
    </source>
</evidence>
<comment type="caution">
    <text evidence="2">The sequence shown here is derived from an EMBL/GenBank/DDBJ whole genome shotgun (WGS) entry which is preliminary data.</text>
</comment>
<organism evidence="2 3">
    <name type="scientific">Paeniroseomonas aquatica</name>
    <dbReference type="NCBI Taxonomy" id="373043"/>
    <lineage>
        <taxon>Bacteria</taxon>
        <taxon>Pseudomonadati</taxon>
        <taxon>Pseudomonadota</taxon>
        <taxon>Alphaproteobacteria</taxon>
        <taxon>Acetobacterales</taxon>
        <taxon>Acetobacteraceae</taxon>
        <taxon>Paeniroseomonas</taxon>
    </lineage>
</organism>
<proteinExistence type="predicted"/>
<dbReference type="Proteomes" id="UP001529369">
    <property type="component" value="Unassembled WGS sequence"/>
</dbReference>